<gene>
    <name evidence="2" type="ORF">ACFQV2_23715</name>
</gene>
<feature type="transmembrane region" description="Helical" evidence="1">
    <location>
        <begin position="191"/>
        <end position="210"/>
    </location>
</feature>
<evidence type="ECO:0000313" key="2">
    <source>
        <dbReference type="EMBL" id="MFC7616035.1"/>
    </source>
</evidence>
<dbReference type="EMBL" id="JBHTEY010000004">
    <property type="protein sequence ID" value="MFC7616035.1"/>
    <property type="molecule type" value="Genomic_DNA"/>
</dbReference>
<evidence type="ECO:0000256" key="1">
    <source>
        <dbReference type="SAM" id="Phobius"/>
    </source>
</evidence>
<keyword evidence="1" id="KW-0812">Transmembrane</keyword>
<feature type="transmembrane region" description="Helical" evidence="1">
    <location>
        <begin position="35"/>
        <end position="57"/>
    </location>
</feature>
<feature type="transmembrane region" description="Helical" evidence="1">
    <location>
        <begin position="112"/>
        <end position="130"/>
    </location>
</feature>
<evidence type="ECO:0000313" key="3">
    <source>
        <dbReference type="Proteomes" id="UP001596512"/>
    </source>
</evidence>
<dbReference type="Proteomes" id="UP001596512">
    <property type="component" value="Unassembled WGS sequence"/>
</dbReference>
<keyword evidence="1" id="KW-1133">Transmembrane helix</keyword>
<proteinExistence type="predicted"/>
<keyword evidence="1" id="KW-0472">Membrane</keyword>
<feature type="transmembrane region" description="Helical" evidence="1">
    <location>
        <begin position="150"/>
        <end position="179"/>
    </location>
</feature>
<feature type="transmembrane region" description="Helical" evidence="1">
    <location>
        <begin position="222"/>
        <end position="244"/>
    </location>
</feature>
<evidence type="ECO:0008006" key="4">
    <source>
        <dbReference type="Google" id="ProtNLM"/>
    </source>
</evidence>
<name>A0ABW2TQE1_9PSEU</name>
<sequence length="262" mass="27584">MDDSQVEPGTGRSLWVPWEAARRLFGGPPPAGSRALGALATARSVLGLLTLLVLGRGDRGVYETLDEEGWVKATITILIGLVVVPVAVVVLRVGTRPGFRSELRSRPVVTKVVLLLLTSAATMAPIILSARNGWLESWLDDLRAAPGPFAVLVLPVVVTALSSVVWVALFVGNAAWWAVRTTCFVGDYHPLLGPAVTAVVVGVATAVSLVQAETHGLSGTTWLVLTLGGPVTTFVLVAVEYALLRARGIGWRTGPNPHAGPR</sequence>
<feature type="transmembrane region" description="Helical" evidence="1">
    <location>
        <begin position="69"/>
        <end position="91"/>
    </location>
</feature>
<accession>A0ABW2TQE1</accession>
<keyword evidence="3" id="KW-1185">Reference proteome</keyword>
<organism evidence="2 3">
    <name type="scientific">Actinokineospora soli</name>
    <dbReference type="NCBI Taxonomy" id="1048753"/>
    <lineage>
        <taxon>Bacteria</taxon>
        <taxon>Bacillati</taxon>
        <taxon>Actinomycetota</taxon>
        <taxon>Actinomycetes</taxon>
        <taxon>Pseudonocardiales</taxon>
        <taxon>Pseudonocardiaceae</taxon>
        <taxon>Actinokineospora</taxon>
    </lineage>
</organism>
<comment type="caution">
    <text evidence="2">The sequence shown here is derived from an EMBL/GenBank/DDBJ whole genome shotgun (WGS) entry which is preliminary data.</text>
</comment>
<protein>
    <recommendedName>
        <fullName evidence="4">Integral membrane protein</fullName>
    </recommendedName>
</protein>
<reference evidence="3" key="1">
    <citation type="journal article" date="2019" name="Int. J. Syst. Evol. Microbiol.">
        <title>The Global Catalogue of Microorganisms (GCM) 10K type strain sequencing project: providing services to taxonomists for standard genome sequencing and annotation.</title>
        <authorList>
            <consortium name="The Broad Institute Genomics Platform"/>
            <consortium name="The Broad Institute Genome Sequencing Center for Infectious Disease"/>
            <person name="Wu L."/>
            <person name="Ma J."/>
        </authorList>
    </citation>
    <scope>NUCLEOTIDE SEQUENCE [LARGE SCALE GENOMIC DNA]</scope>
    <source>
        <strain evidence="3">JCM 17695</strain>
    </source>
</reference>